<dbReference type="PANTHER" id="PTHR21258:SF44">
    <property type="entry name" value="DOCKING PROTEIN 4"/>
    <property type="match status" value="1"/>
</dbReference>
<dbReference type="Proteomes" id="UP001474421">
    <property type="component" value="Unassembled WGS sequence"/>
</dbReference>
<evidence type="ECO:0000259" key="3">
    <source>
        <dbReference type="PROSITE" id="PS51064"/>
    </source>
</evidence>
<dbReference type="SMART" id="SM00310">
    <property type="entry name" value="PTBI"/>
    <property type="match status" value="1"/>
</dbReference>
<dbReference type="FunFam" id="2.30.29.30:FF:000082">
    <property type="entry name" value="Docking protein 5"/>
    <property type="match status" value="1"/>
</dbReference>
<reference evidence="4 5" key="1">
    <citation type="journal article" date="2024" name="Proc. Natl. Acad. Sci. U.S.A.">
        <title>The genetic regulatory architecture and epigenomic basis for age-related changes in rattlesnake venom.</title>
        <authorList>
            <person name="Hogan M.P."/>
            <person name="Holding M.L."/>
            <person name="Nystrom G.S."/>
            <person name="Colston T.J."/>
            <person name="Bartlett D.A."/>
            <person name="Mason A.J."/>
            <person name="Ellsworth S.A."/>
            <person name="Rautsaw R.M."/>
            <person name="Lawrence K.C."/>
            <person name="Strickland J.L."/>
            <person name="He B."/>
            <person name="Fraser P."/>
            <person name="Margres M.J."/>
            <person name="Gilbert D.M."/>
            <person name="Gibbs H.L."/>
            <person name="Parkinson C.L."/>
            <person name="Rokyta D.R."/>
        </authorList>
    </citation>
    <scope>NUCLEOTIDE SEQUENCE [LARGE SCALE GENOMIC DNA]</scope>
    <source>
        <strain evidence="4">DRR0105</strain>
    </source>
</reference>
<dbReference type="Pfam" id="PF02174">
    <property type="entry name" value="IRS"/>
    <property type="match status" value="1"/>
</dbReference>
<dbReference type="InterPro" id="IPR002404">
    <property type="entry name" value="IRS_PTB"/>
</dbReference>
<dbReference type="Gene3D" id="2.30.29.30">
    <property type="entry name" value="Pleckstrin-homology domain (PH domain)/Phosphotyrosine-binding domain (PTB)"/>
    <property type="match status" value="2"/>
</dbReference>
<feature type="region of interest" description="Disordered" evidence="2">
    <location>
        <begin position="377"/>
        <end position="432"/>
    </location>
</feature>
<dbReference type="InterPro" id="IPR011993">
    <property type="entry name" value="PH-like_dom_sf"/>
</dbReference>
<dbReference type="GO" id="GO:0007169">
    <property type="term" value="P:cell surface receptor protein tyrosine kinase signaling pathway"/>
    <property type="evidence" value="ECO:0007669"/>
    <property type="project" value="TreeGrafter"/>
</dbReference>
<dbReference type="InterPro" id="IPR001849">
    <property type="entry name" value="PH_domain"/>
</dbReference>
<dbReference type="PANTHER" id="PTHR21258">
    <property type="entry name" value="DOCKING PROTEIN RELATED"/>
    <property type="match status" value="1"/>
</dbReference>
<dbReference type="CDD" id="cd14678">
    <property type="entry name" value="PH_DOK4_DOK5_DOK6"/>
    <property type="match status" value="1"/>
</dbReference>
<dbReference type="EMBL" id="JAOTOJ010000015">
    <property type="protein sequence ID" value="KAK9392914.1"/>
    <property type="molecule type" value="Genomic_DNA"/>
</dbReference>
<comment type="similarity">
    <text evidence="1">Belongs to the DOK family. Type B subfamily.</text>
</comment>
<comment type="caution">
    <text evidence="4">The sequence shown here is derived from an EMBL/GenBank/DDBJ whole genome shotgun (WGS) entry which is preliminary data.</text>
</comment>
<proteinExistence type="inferred from homology"/>
<evidence type="ECO:0000313" key="4">
    <source>
        <dbReference type="EMBL" id="KAK9392914.1"/>
    </source>
</evidence>
<protein>
    <submittedName>
        <fullName evidence="4">Docking protein 4</fullName>
    </submittedName>
</protein>
<dbReference type="GO" id="GO:0005737">
    <property type="term" value="C:cytoplasm"/>
    <property type="evidence" value="ECO:0007669"/>
    <property type="project" value="TreeGrafter"/>
</dbReference>
<dbReference type="InterPro" id="IPR050996">
    <property type="entry name" value="Docking_Protein_DOK"/>
</dbReference>
<sequence>MATNFNDIVKQGYVKMKSRKLGIYRRCWLVFRKSSSKGPQRLEKYPDEKSVCLRGCPKVTEISNVKCITRLPKETKRQAVAIIFMDDSARTFTCESELEAEEWYKTLSVECLGARLNDISLGEPDLLAPGVQCEQTDRFNVFLLPCPNLDIYGECKLQITHENIYLWDMHNPRVKLVSWPLCSLRRYGRDATRFTFEAGRMCDAGEGLYTFQTQEGEEIYQRVHSATLTIAEQHKRVLMEMEKNVRLLNKGTEHYSYPCTPTTMLPRSAYWHHITGSQNIAESSSYGGDTYPGPQASSETDLLNRLILLKPNASKSGKSDSKDATSATQPRDAILLQRNRAGFAPRASNTNVLGPGAVDSLASEPCLAQDARTLDNHGEGWIPGGGGRLPFSPGASALDRGRAKSSHVTWEPKDGPRGVAGPEEGLPAHSSADPCCRPKPGLWEAPNKPCLWHNNLTGERRATKGILGDICKASACPSRKRNLRTSASSQTLQLCLEKPASSPAAMVAQLFFLLCSLHGAASSGQAGGGGVFEALAEPVLFPKPQSCSSGLFGGRA</sequence>
<dbReference type="PROSITE" id="PS51064">
    <property type="entry name" value="IRS_PTB"/>
    <property type="match status" value="1"/>
</dbReference>
<name>A0AAW1ASV5_CROAD</name>
<accession>A0AAW1ASV5</accession>
<evidence type="ECO:0000256" key="1">
    <source>
        <dbReference type="ARBA" id="ARBA00006520"/>
    </source>
</evidence>
<organism evidence="4 5">
    <name type="scientific">Crotalus adamanteus</name>
    <name type="common">Eastern diamondback rattlesnake</name>
    <dbReference type="NCBI Taxonomy" id="8729"/>
    <lineage>
        <taxon>Eukaryota</taxon>
        <taxon>Metazoa</taxon>
        <taxon>Chordata</taxon>
        <taxon>Craniata</taxon>
        <taxon>Vertebrata</taxon>
        <taxon>Euteleostomi</taxon>
        <taxon>Lepidosauria</taxon>
        <taxon>Squamata</taxon>
        <taxon>Bifurcata</taxon>
        <taxon>Unidentata</taxon>
        <taxon>Episquamata</taxon>
        <taxon>Toxicofera</taxon>
        <taxon>Serpentes</taxon>
        <taxon>Colubroidea</taxon>
        <taxon>Viperidae</taxon>
        <taxon>Crotalinae</taxon>
        <taxon>Crotalus</taxon>
    </lineage>
</organism>
<dbReference type="FunFam" id="2.30.29.30:FF:000110">
    <property type="entry name" value="Docking protein 4"/>
    <property type="match status" value="1"/>
</dbReference>
<dbReference type="CDD" id="cd13164">
    <property type="entry name" value="PTB_DOK4_DOK5_DOK6"/>
    <property type="match status" value="1"/>
</dbReference>
<dbReference type="InterPro" id="IPR037816">
    <property type="entry name" value="DOK4/5/6_PH"/>
</dbReference>
<dbReference type="AlphaFoldDB" id="A0AAW1ASV5"/>
<dbReference type="SUPFAM" id="SSF50729">
    <property type="entry name" value="PH domain-like"/>
    <property type="match status" value="2"/>
</dbReference>
<evidence type="ECO:0000313" key="5">
    <source>
        <dbReference type="Proteomes" id="UP001474421"/>
    </source>
</evidence>
<dbReference type="SMART" id="SM01244">
    <property type="entry name" value="IRS"/>
    <property type="match status" value="1"/>
</dbReference>
<feature type="region of interest" description="Disordered" evidence="2">
    <location>
        <begin position="313"/>
        <end position="333"/>
    </location>
</feature>
<dbReference type="SMART" id="SM00233">
    <property type="entry name" value="PH"/>
    <property type="match status" value="1"/>
</dbReference>
<gene>
    <name evidence="4" type="ORF">NXF25_017003</name>
</gene>
<evidence type="ECO:0000256" key="2">
    <source>
        <dbReference type="SAM" id="MobiDB-lite"/>
    </source>
</evidence>
<feature type="domain" description="IRS-type PTB" evidence="3">
    <location>
        <begin position="132"/>
        <end position="237"/>
    </location>
</feature>
<keyword evidence="5" id="KW-1185">Reference proteome</keyword>